<evidence type="ECO:0000256" key="1">
    <source>
        <dbReference type="ARBA" id="ARBA00001933"/>
    </source>
</evidence>
<gene>
    <name evidence="7" type="ORF">S01H1_66699</name>
</gene>
<dbReference type="InterPro" id="IPR004534">
    <property type="entry name" value="SelA_trans"/>
</dbReference>
<evidence type="ECO:0008006" key="8">
    <source>
        <dbReference type="Google" id="ProtNLM"/>
    </source>
</evidence>
<organism evidence="7">
    <name type="scientific">marine sediment metagenome</name>
    <dbReference type="NCBI Taxonomy" id="412755"/>
    <lineage>
        <taxon>unclassified sequences</taxon>
        <taxon>metagenomes</taxon>
        <taxon>ecological metagenomes</taxon>
    </lineage>
</organism>
<dbReference type="Pfam" id="PF03841">
    <property type="entry name" value="SelA"/>
    <property type="match status" value="1"/>
</dbReference>
<comment type="caution">
    <text evidence="7">The sequence shown here is derived from an EMBL/GenBank/DDBJ whole genome shotgun (WGS) entry which is preliminary data.</text>
</comment>
<name>X0XB82_9ZZZZ</name>
<keyword evidence="3" id="KW-0808">Transferase</keyword>
<dbReference type="NCBIfam" id="TIGR00474">
    <property type="entry name" value="selA"/>
    <property type="match status" value="1"/>
</dbReference>
<dbReference type="PANTHER" id="PTHR32328:SF0">
    <property type="entry name" value="L-SERYL-TRNA(SEC) SELENIUM TRANSFERASE"/>
    <property type="match status" value="1"/>
</dbReference>
<dbReference type="InterPro" id="IPR015421">
    <property type="entry name" value="PyrdxlP-dep_Trfase_major"/>
</dbReference>
<protein>
    <recommendedName>
        <fullName evidence="8">L-seryl-tRNA selenium transferase N-terminal domain-containing protein</fullName>
    </recommendedName>
</protein>
<feature type="non-terminal residue" evidence="7">
    <location>
        <position position="249"/>
    </location>
</feature>
<dbReference type="AlphaFoldDB" id="X0XB82"/>
<keyword evidence="2" id="KW-0963">Cytoplasm</keyword>
<dbReference type="SUPFAM" id="SSF53383">
    <property type="entry name" value="PLP-dependent transferases"/>
    <property type="match status" value="1"/>
</dbReference>
<comment type="cofactor">
    <cofactor evidence="1">
        <name>pyridoxal 5'-phosphate</name>
        <dbReference type="ChEBI" id="CHEBI:597326"/>
    </cofactor>
</comment>
<evidence type="ECO:0000256" key="4">
    <source>
        <dbReference type="ARBA" id="ARBA00022898"/>
    </source>
</evidence>
<sequence>VLLALNTLAEGKEVIVSRGQEVEIGGSFRIPDIVEKSNCKLVEVGTTNRTHLKDYEKAINKNTALLLWVHTSNYVVKGFTKSVSLKELAELGKRKRIPVLADLGSGALINLSDHGLPEEITVQETVKSGVSVITFSGDKLLGGPQSGVLVGKNSALKKIKSNPLYRALRCDKFTIALMEETLRTYKSDGISKDNLSNMLLQTSQKTLRNKAEKLFSEIKPSVKKRWKIKIIDSTVEARSGSLPEEKIES</sequence>
<evidence type="ECO:0000256" key="6">
    <source>
        <dbReference type="ARBA" id="ARBA00023266"/>
    </source>
</evidence>
<dbReference type="GO" id="GO:0004125">
    <property type="term" value="F:L-seryl-tRNA(Sec) selenium transferase activity"/>
    <property type="evidence" value="ECO:0007669"/>
    <property type="project" value="InterPro"/>
</dbReference>
<evidence type="ECO:0000313" key="7">
    <source>
        <dbReference type="EMBL" id="GAG32682.1"/>
    </source>
</evidence>
<reference evidence="7" key="1">
    <citation type="journal article" date="2014" name="Front. Microbiol.">
        <title>High frequency of phylogenetically diverse reductive dehalogenase-homologous genes in deep subseafloor sedimentary metagenomes.</title>
        <authorList>
            <person name="Kawai M."/>
            <person name="Futagami T."/>
            <person name="Toyoda A."/>
            <person name="Takaki Y."/>
            <person name="Nishi S."/>
            <person name="Hori S."/>
            <person name="Arai W."/>
            <person name="Tsubouchi T."/>
            <person name="Morono Y."/>
            <person name="Uchiyama I."/>
            <person name="Ito T."/>
            <person name="Fujiyama A."/>
            <person name="Inagaki F."/>
            <person name="Takami H."/>
        </authorList>
    </citation>
    <scope>NUCLEOTIDE SEQUENCE</scope>
    <source>
        <strain evidence="7">Expedition CK06-06</strain>
    </source>
</reference>
<proteinExistence type="inferred from homology"/>
<evidence type="ECO:0000256" key="3">
    <source>
        <dbReference type="ARBA" id="ARBA00022679"/>
    </source>
</evidence>
<dbReference type="GO" id="GO:0005737">
    <property type="term" value="C:cytoplasm"/>
    <property type="evidence" value="ECO:0007669"/>
    <property type="project" value="InterPro"/>
</dbReference>
<dbReference type="Gene3D" id="3.40.640.10">
    <property type="entry name" value="Type I PLP-dependent aspartate aminotransferase-like (Major domain)"/>
    <property type="match status" value="1"/>
</dbReference>
<keyword evidence="6" id="KW-0711">Selenium</keyword>
<keyword evidence="4" id="KW-0663">Pyridoxal phosphate</keyword>
<dbReference type="GO" id="GO:0001514">
    <property type="term" value="P:selenocysteine incorporation"/>
    <property type="evidence" value="ECO:0007669"/>
    <property type="project" value="InterPro"/>
</dbReference>
<dbReference type="EMBL" id="BARS01044115">
    <property type="protein sequence ID" value="GAG32682.1"/>
    <property type="molecule type" value="Genomic_DNA"/>
</dbReference>
<accession>X0XB82</accession>
<feature type="non-terminal residue" evidence="7">
    <location>
        <position position="1"/>
    </location>
</feature>
<evidence type="ECO:0000256" key="2">
    <source>
        <dbReference type="ARBA" id="ARBA00022490"/>
    </source>
</evidence>
<evidence type="ECO:0000256" key="5">
    <source>
        <dbReference type="ARBA" id="ARBA00022917"/>
    </source>
</evidence>
<dbReference type="InterPro" id="IPR015424">
    <property type="entry name" value="PyrdxlP-dep_Trfase"/>
</dbReference>
<dbReference type="InterPro" id="IPR018319">
    <property type="entry name" value="SelA-like"/>
</dbReference>
<dbReference type="PANTHER" id="PTHR32328">
    <property type="entry name" value="L-SERYL-TRNA(SEC) SELENIUM TRANSFERASE"/>
    <property type="match status" value="1"/>
</dbReference>
<dbReference type="HAMAP" id="MF_00423">
    <property type="entry name" value="SelA"/>
    <property type="match status" value="1"/>
</dbReference>
<keyword evidence="5" id="KW-0648">Protein biosynthesis</keyword>